<organism evidence="2 3">
    <name type="scientific">Serratia rubidaea</name>
    <name type="common">Serratia marinorubra</name>
    <dbReference type="NCBI Taxonomy" id="61652"/>
    <lineage>
        <taxon>Bacteria</taxon>
        <taxon>Pseudomonadati</taxon>
        <taxon>Pseudomonadota</taxon>
        <taxon>Gammaproteobacteria</taxon>
        <taxon>Enterobacterales</taxon>
        <taxon>Yersiniaceae</taxon>
        <taxon>Serratia</taxon>
    </lineage>
</organism>
<dbReference type="EMBL" id="LR134493">
    <property type="protein sequence ID" value="VEI69521.1"/>
    <property type="molecule type" value="Genomic_DNA"/>
</dbReference>
<reference evidence="1 4" key="2">
    <citation type="submission" date="2020-11" db="EMBL/GenBank/DDBJ databases">
        <title>Enhanced detection system for hospital associated transmission using whole genome sequencing surveillance.</title>
        <authorList>
            <person name="Harrison L.H."/>
            <person name="Van Tyne D."/>
            <person name="Marsh J.W."/>
            <person name="Griffith M.P."/>
            <person name="Snyder D.J."/>
            <person name="Cooper V.S."/>
            <person name="Mustapha M."/>
        </authorList>
    </citation>
    <scope>NUCLEOTIDE SEQUENCE [LARGE SCALE GENOMIC DNA]</scope>
    <source>
        <strain evidence="1 4">SER00230</strain>
    </source>
</reference>
<evidence type="ECO:0000313" key="1">
    <source>
        <dbReference type="EMBL" id="MBH1929014.1"/>
    </source>
</evidence>
<proteinExistence type="predicted"/>
<dbReference type="Proteomes" id="UP000281904">
    <property type="component" value="Chromosome"/>
</dbReference>
<gene>
    <name evidence="1" type="ORF">I5U13_04955</name>
    <name evidence="2" type="ORF">NCTC10036_03682</name>
</gene>
<evidence type="ECO:0000313" key="4">
    <source>
        <dbReference type="Proteomes" id="UP000624159"/>
    </source>
</evidence>
<dbReference type="Gene3D" id="3.30.530.20">
    <property type="match status" value="1"/>
</dbReference>
<sequence>MNTLTFSVDVAAPADVIWAIWADLEASPQWDTDVVSCRLEGAFAPGTRGLCKLKNGLRMSIVLEEIEVGRRWRNAARLLGATLRFDHQVEALTPATCRVTHRGDVSQVNPWLWRKVMQALLRPTLNNALRNLARLAEQRAQEAPSILPASAVREQ</sequence>
<dbReference type="RefSeq" id="WP_126532320.1">
    <property type="nucleotide sequence ID" value="NZ_JADULK010000002.1"/>
</dbReference>
<accession>A0A3S4YVP6</accession>
<dbReference type="SUPFAM" id="SSF55961">
    <property type="entry name" value="Bet v1-like"/>
    <property type="match status" value="1"/>
</dbReference>
<dbReference type="Proteomes" id="UP000624159">
    <property type="component" value="Unassembled WGS sequence"/>
</dbReference>
<dbReference type="Pfam" id="PF10604">
    <property type="entry name" value="Polyketide_cyc2"/>
    <property type="match status" value="1"/>
</dbReference>
<keyword evidence="4" id="KW-1185">Reference proteome</keyword>
<dbReference type="AlphaFoldDB" id="A0A3S4YVP6"/>
<dbReference type="EMBL" id="JADULK010000002">
    <property type="protein sequence ID" value="MBH1929014.1"/>
    <property type="molecule type" value="Genomic_DNA"/>
</dbReference>
<evidence type="ECO:0000313" key="2">
    <source>
        <dbReference type="EMBL" id="VEI69521.1"/>
    </source>
</evidence>
<protein>
    <submittedName>
        <fullName evidence="2">Polyketide cyclase / dehydrase and lipid transport</fullName>
    </submittedName>
    <submittedName>
        <fullName evidence="1">SRPBCC family protein</fullName>
    </submittedName>
</protein>
<dbReference type="InterPro" id="IPR023393">
    <property type="entry name" value="START-like_dom_sf"/>
</dbReference>
<reference evidence="2 3" key="1">
    <citation type="submission" date="2018-12" db="EMBL/GenBank/DDBJ databases">
        <authorList>
            <consortium name="Pathogen Informatics"/>
        </authorList>
    </citation>
    <scope>NUCLEOTIDE SEQUENCE [LARGE SCALE GENOMIC DNA]</scope>
    <source>
        <strain evidence="2 3">NCTC10036</strain>
    </source>
</reference>
<dbReference type="InterPro" id="IPR019587">
    <property type="entry name" value="Polyketide_cyclase/dehydratase"/>
</dbReference>
<evidence type="ECO:0000313" key="3">
    <source>
        <dbReference type="Proteomes" id="UP000281904"/>
    </source>
</evidence>
<name>A0A3S4YVP6_SERRU</name>